<comment type="caution">
    <text evidence="8">The sequence shown here is derived from an EMBL/GenBank/DDBJ whole genome shotgun (WGS) entry which is preliminary data.</text>
</comment>
<feature type="transmembrane region" description="Helical" evidence="6">
    <location>
        <begin position="166"/>
        <end position="187"/>
    </location>
</feature>
<dbReference type="GO" id="GO:0016020">
    <property type="term" value="C:membrane"/>
    <property type="evidence" value="ECO:0007669"/>
    <property type="project" value="UniProtKB-SubCell"/>
</dbReference>
<gene>
    <name evidence="8" type="ORF">PHISCL_03106</name>
</gene>
<dbReference type="PANTHER" id="PTHR13439:SF0">
    <property type="entry name" value="TOPOISOMERASE I DAMAGE AFFECTED PROTEIN 4"/>
    <property type="match status" value="1"/>
</dbReference>
<dbReference type="AlphaFoldDB" id="A0A3A3A3H1"/>
<dbReference type="GO" id="GO:0055088">
    <property type="term" value="P:lipid homeostasis"/>
    <property type="evidence" value="ECO:0007669"/>
    <property type="project" value="TreeGrafter"/>
</dbReference>
<dbReference type="PROSITE" id="PS50922">
    <property type="entry name" value="TLC"/>
    <property type="match status" value="1"/>
</dbReference>
<dbReference type="Pfam" id="PF03798">
    <property type="entry name" value="TRAM_LAG1_CLN8"/>
    <property type="match status" value="1"/>
</dbReference>
<dbReference type="SMART" id="SM00724">
    <property type="entry name" value="TLC"/>
    <property type="match status" value="1"/>
</dbReference>
<dbReference type="InterPro" id="IPR006634">
    <property type="entry name" value="TLC-dom"/>
</dbReference>
<keyword evidence="4 5" id="KW-0472">Membrane</keyword>
<keyword evidence="9" id="KW-1185">Reference proteome</keyword>
<feature type="transmembrane region" description="Helical" evidence="6">
    <location>
        <begin position="71"/>
        <end position="94"/>
    </location>
</feature>
<sequence length="395" mass="45113">MLDPFPPPPDWLRSLIEPWALYFNLPGISDHIHEILLAFAFYQLIHSYLSPCLSSWLLPRFYNNFNRRTKLNWDVHVVSLVQSTLINAVALWVMFTDQERKSMTSSERVYGYTGGCGLILALATGYFVYDLIVSTIYMKIFGVGMFFHGVSALWVFSLGFRPFVNFYSPTFILYELSSPFLNIHWFLDKVNMTGSRAQWYNGMMLLFTFFSCRLIWGTWQSAAVYVDMFKALSQTWYSPSSISEVFQARASASLQCTDTSCLRANSEVHKFAAYTANGIPTWLVATYVASNLVLNGLNYFWFSKMIETVMKRFREPAPAEKEKKKKKEKEEEMLKLKEKIPRNAVLDAASKLQEEEGNMFAGDSDGQVPSGVDLGITDALRKRKAELASNVPLTP</sequence>
<evidence type="ECO:0000256" key="2">
    <source>
        <dbReference type="ARBA" id="ARBA00022692"/>
    </source>
</evidence>
<evidence type="ECO:0000313" key="9">
    <source>
        <dbReference type="Proteomes" id="UP000266188"/>
    </source>
</evidence>
<dbReference type="Proteomes" id="UP000266188">
    <property type="component" value="Unassembled WGS sequence"/>
</dbReference>
<organism evidence="8 9">
    <name type="scientific">Aspergillus sclerotialis</name>
    <dbReference type="NCBI Taxonomy" id="2070753"/>
    <lineage>
        <taxon>Eukaryota</taxon>
        <taxon>Fungi</taxon>
        <taxon>Dikarya</taxon>
        <taxon>Ascomycota</taxon>
        <taxon>Pezizomycotina</taxon>
        <taxon>Eurotiomycetes</taxon>
        <taxon>Eurotiomycetidae</taxon>
        <taxon>Eurotiales</taxon>
        <taxon>Aspergillaceae</taxon>
        <taxon>Aspergillus</taxon>
        <taxon>Aspergillus subgen. Polypaecilum</taxon>
    </lineage>
</organism>
<dbReference type="InterPro" id="IPR050846">
    <property type="entry name" value="TLCD"/>
</dbReference>
<feature type="transmembrane region" description="Helical" evidence="6">
    <location>
        <begin position="136"/>
        <end position="160"/>
    </location>
</feature>
<keyword evidence="2 5" id="KW-0812">Transmembrane</keyword>
<evidence type="ECO:0000256" key="4">
    <source>
        <dbReference type="ARBA" id="ARBA00023136"/>
    </source>
</evidence>
<evidence type="ECO:0000313" key="8">
    <source>
        <dbReference type="EMBL" id="RJE24575.1"/>
    </source>
</evidence>
<reference evidence="9" key="1">
    <citation type="submission" date="2017-02" db="EMBL/GenBank/DDBJ databases">
        <authorList>
            <person name="Tafer H."/>
            <person name="Lopandic K."/>
        </authorList>
    </citation>
    <scope>NUCLEOTIDE SEQUENCE [LARGE SCALE GENOMIC DNA]</scope>
    <source>
        <strain evidence="9">CBS 366.77</strain>
    </source>
</reference>
<evidence type="ECO:0000256" key="1">
    <source>
        <dbReference type="ARBA" id="ARBA00004141"/>
    </source>
</evidence>
<feature type="transmembrane region" description="Helical" evidence="6">
    <location>
        <begin position="35"/>
        <end position="59"/>
    </location>
</feature>
<accession>A0A3A3A3H1</accession>
<feature type="transmembrane region" description="Helical" evidence="6">
    <location>
        <begin position="109"/>
        <end position="129"/>
    </location>
</feature>
<feature type="transmembrane region" description="Helical" evidence="6">
    <location>
        <begin position="279"/>
        <end position="302"/>
    </location>
</feature>
<dbReference type="STRING" id="2070753.A0A3A3A3H1"/>
<dbReference type="OrthoDB" id="10266980at2759"/>
<dbReference type="EMBL" id="MVGC01000076">
    <property type="protein sequence ID" value="RJE24575.1"/>
    <property type="molecule type" value="Genomic_DNA"/>
</dbReference>
<name>A0A3A3A3H1_9EURO</name>
<proteinExistence type="predicted"/>
<evidence type="ECO:0000256" key="5">
    <source>
        <dbReference type="PROSITE-ProRule" id="PRU00205"/>
    </source>
</evidence>
<evidence type="ECO:0000259" key="7">
    <source>
        <dbReference type="PROSITE" id="PS50922"/>
    </source>
</evidence>
<keyword evidence="3 6" id="KW-1133">Transmembrane helix</keyword>
<comment type="subcellular location">
    <subcellularLocation>
        <location evidence="1">Membrane</location>
        <topology evidence="1">Multi-pass membrane protein</topology>
    </subcellularLocation>
</comment>
<protein>
    <recommendedName>
        <fullName evidence="7">TLC domain-containing protein</fullName>
    </recommendedName>
</protein>
<feature type="domain" description="TLC" evidence="7">
    <location>
        <begin position="68"/>
        <end position="314"/>
    </location>
</feature>
<feature type="transmembrane region" description="Helical" evidence="6">
    <location>
        <begin position="199"/>
        <end position="219"/>
    </location>
</feature>
<dbReference type="GO" id="GO:0005783">
    <property type="term" value="C:endoplasmic reticulum"/>
    <property type="evidence" value="ECO:0007669"/>
    <property type="project" value="TreeGrafter"/>
</dbReference>
<evidence type="ECO:0000256" key="3">
    <source>
        <dbReference type="ARBA" id="ARBA00022989"/>
    </source>
</evidence>
<dbReference type="PANTHER" id="PTHR13439">
    <property type="entry name" value="CT120 PROTEIN"/>
    <property type="match status" value="1"/>
</dbReference>
<evidence type="ECO:0000256" key="6">
    <source>
        <dbReference type="SAM" id="Phobius"/>
    </source>
</evidence>